<accession>A0A1M6PHT9</accession>
<dbReference type="AlphaFoldDB" id="A0A1M6PHT9"/>
<keyword evidence="1" id="KW-0812">Transmembrane</keyword>
<reference evidence="2 3" key="1">
    <citation type="submission" date="2016-11" db="EMBL/GenBank/DDBJ databases">
        <authorList>
            <person name="Jaros S."/>
            <person name="Januszkiewicz K."/>
            <person name="Wedrychowicz H."/>
        </authorList>
    </citation>
    <scope>NUCLEOTIDE SEQUENCE [LARGE SCALE GENOMIC DNA]</scope>
    <source>
        <strain evidence="2 3">DSM 15480</strain>
    </source>
</reference>
<proteinExistence type="predicted"/>
<evidence type="ECO:0000313" key="2">
    <source>
        <dbReference type="EMBL" id="SHK07506.1"/>
    </source>
</evidence>
<name>A0A1M6PHT9_9FIRM</name>
<dbReference type="Proteomes" id="UP000184301">
    <property type="component" value="Unassembled WGS sequence"/>
</dbReference>
<feature type="transmembrane region" description="Helical" evidence="1">
    <location>
        <begin position="293"/>
        <end position="316"/>
    </location>
</feature>
<feature type="transmembrane region" description="Helical" evidence="1">
    <location>
        <begin position="363"/>
        <end position="379"/>
    </location>
</feature>
<keyword evidence="1" id="KW-1133">Transmembrane helix</keyword>
<dbReference type="STRING" id="1121950.SAMN02745243_02132"/>
<feature type="transmembrane region" description="Helical" evidence="1">
    <location>
        <begin position="385"/>
        <end position="402"/>
    </location>
</feature>
<dbReference type="RefSeq" id="WP_073109835.1">
    <property type="nucleotide sequence ID" value="NZ_FQZY01000028.1"/>
</dbReference>
<keyword evidence="1" id="KW-0472">Membrane</keyword>
<sequence>MKNSLKAFSKQFFGGKYEQIGKSVSACVILFCSLRAAEIQLVISPFILFVTSTIFTAGAMWQALNSSHNAEMLQGFFLLPFDNNRLTMAYALAFSGHTLITKTALIWAIFFAISKQSAVQIATALFCGCNACFLTVAIYTLLEKKKCWVAGSWVICILGIMLSIRLPEIVFGIVAVSFGIAIWYLHNVDPYTFYRPICVGAIIHYTNKKGSIYIYLLRYLFTNKSYLVNKVGLAAVACFLPIFLGQFEGLNIKPIGFAILCLNTPICILISCDPCLEQAVRILPEQIIRFYGCYWLFISIIHVVVSTIYLCSWQVFNGNIAISDFLISVMFALQSALLSVLLEWLHPIRNWKIESDLWHHPRKYVVPALMMLIAVFVSIWPPLLWIWLCILPLECIGLICITRRI</sequence>
<feature type="transmembrane region" description="Helical" evidence="1">
    <location>
        <begin position="46"/>
        <end position="65"/>
    </location>
</feature>
<feature type="transmembrane region" description="Helical" evidence="1">
    <location>
        <begin position="119"/>
        <end position="142"/>
    </location>
</feature>
<feature type="transmembrane region" description="Helical" evidence="1">
    <location>
        <begin position="86"/>
        <end position="113"/>
    </location>
</feature>
<feature type="transmembrane region" description="Helical" evidence="1">
    <location>
        <begin position="252"/>
        <end position="272"/>
    </location>
</feature>
<organism evidence="2 3">
    <name type="scientific">Hespellia stercorisuis DSM 15480</name>
    <dbReference type="NCBI Taxonomy" id="1121950"/>
    <lineage>
        <taxon>Bacteria</taxon>
        <taxon>Bacillati</taxon>
        <taxon>Bacillota</taxon>
        <taxon>Clostridia</taxon>
        <taxon>Lachnospirales</taxon>
        <taxon>Lachnospiraceae</taxon>
        <taxon>Hespellia</taxon>
    </lineage>
</organism>
<evidence type="ECO:0000313" key="3">
    <source>
        <dbReference type="Proteomes" id="UP000184301"/>
    </source>
</evidence>
<keyword evidence="3" id="KW-1185">Reference proteome</keyword>
<feature type="transmembrane region" description="Helical" evidence="1">
    <location>
        <begin position="154"/>
        <end position="185"/>
    </location>
</feature>
<dbReference type="EMBL" id="FQZY01000028">
    <property type="protein sequence ID" value="SHK07506.1"/>
    <property type="molecule type" value="Genomic_DNA"/>
</dbReference>
<evidence type="ECO:0000256" key="1">
    <source>
        <dbReference type="SAM" id="Phobius"/>
    </source>
</evidence>
<dbReference type="OrthoDB" id="9770213at2"/>
<feature type="transmembrane region" description="Helical" evidence="1">
    <location>
        <begin position="227"/>
        <end position="246"/>
    </location>
</feature>
<protein>
    <submittedName>
        <fullName evidence="2">Uncharacterized protein</fullName>
    </submittedName>
</protein>
<gene>
    <name evidence="2" type="ORF">SAMN02745243_02132</name>
</gene>
<feature type="transmembrane region" description="Helical" evidence="1">
    <location>
        <begin position="322"/>
        <end position="342"/>
    </location>
</feature>